<feature type="region of interest" description="Disordered" evidence="5">
    <location>
        <begin position="258"/>
        <end position="321"/>
    </location>
</feature>
<evidence type="ECO:0000313" key="7">
    <source>
        <dbReference type="EMBL" id="CAE7685812.1"/>
    </source>
</evidence>
<feature type="transmembrane region" description="Helical" evidence="6">
    <location>
        <begin position="40"/>
        <end position="60"/>
    </location>
</feature>
<dbReference type="EMBL" id="CAJNIZ010044352">
    <property type="protein sequence ID" value="CAE7685812.1"/>
    <property type="molecule type" value="Genomic_DNA"/>
</dbReference>
<feature type="transmembrane region" description="Helical" evidence="6">
    <location>
        <begin position="176"/>
        <end position="199"/>
    </location>
</feature>
<feature type="transmembrane region" description="Helical" evidence="6">
    <location>
        <begin position="145"/>
        <end position="169"/>
    </location>
</feature>
<keyword evidence="2 6" id="KW-0812">Transmembrane</keyword>
<proteinExistence type="predicted"/>
<feature type="transmembrane region" description="Helical" evidence="6">
    <location>
        <begin position="116"/>
        <end position="139"/>
    </location>
</feature>
<evidence type="ECO:0000256" key="2">
    <source>
        <dbReference type="ARBA" id="ARBA00022692"/>
    </source>
</evidence>
<keyword evidence="8" id="KW-1185">Reference proteome</keyword>
<evidence type="ECO:0000313" key="8">
    <source>
        <dbReference type="Proteomes" id="UP000649617"/>
    </source>
</evidence>
<dbReference type="Proteomes" id="UP000649617">
    <property type="component" value="Unassembled WGS sequence"/>
</dbReference>
<evidence type="ECO:0000256" key="5">
    <source>
        <dbReference type="SAM" id="MobiDB-lite"/>
    </source>
</evidence>
<dbReference type="GO" id="GO:0016020">
    <property type="term" value="C:membrane"/>
    <property type="evidence" value="ECO:0007669"/>
    <property type="project" value="UniProtKB-SubCell"/>
</dbReference>
<feature type="non-terminal residue" evidence="7">
    <location>
        <position position="1"/>
    </location>
</feature>
<dbReference type="PANTHER" id="PTHR11040">
    <property type="entry name" value="ZINC/IRON TRANSPORTER"/>
    <property type="match status" value="1"/>
</dbReference>
<accession>A0A812WM86</accession>
<dbReference type="AlphaFoldDB" id="A0A812WM86"/>
<dbReference type="GO" id="GO:0005385">
    <property type="term" value="F:zinc ion transmembrane transporter activity"/>
    <property type="evidence" value="ECO:0007669"/>
    <property type="project" value="TreeGrafter"/>
</dbReference>
<feature type="transmembrane region" description="Helical" evidence="6">
    <location>
        <begin position="205"/>
        <end position="223"/>
    </location>
</feature>
<sequence length="489" mass="52747">MHWEVLRVFAYGLLTCLTTGLGAAPFLIVRPAQIGSGLAVANAVAAGMMLAASAGMLFEAHEHCGYLDWQIFAGLLAGGLFIRASEGLHGDEEEEESEIAALHDALIERKQWRKAMLIFTVMFCHSAAEGIAVGVAFSRRLNQEFGVYISLLLAVHNVPEGLAVALVLVPRGVSATLTALIAILTSVPQPPLALAAFLFVEVFEWLLPLGLAFAAGAMVYVCLHELLVESVEQLGLFAVLYHDGCQEGEVNVWPSRCPRHEEDEAETETCARSLRRRGSDSTAGSWDDSPTGTAHSDGIETGPGLSALSQVSASDEGDEEEVPIDVHALSGAHLGHVSMLPRASLGALKERICDLTGKSGKSLELALGLSILKDSDDMTIASSGILETLHVQAITISLHRFVYSDDGRSAGIYLLDDGTAEIFTLSRRVLNAREDEEQTQTMHWGTWSSGPSESICIDVTQMERKVYSDIMSCGWTHQSGRIQADFKMR</sequence>
<dbReference type="OrthoDB" id="428844at2759"/>
<keyword evidence="3 6" id="KW-1133">Transmembrane helix</keyword>
<dbReference type="PANTHER" id="PTHR11040:SF70">
    <property type="entry name" value="OS05G0316100 PROTEIN"/>
    <property type="match status" value="1"/>
</dbReference>
<keyword evidence="4 6" id="KW-0472">Membrane</keyword>
<feature type="compositionally biased region" description="Polar residues" evidence="5">
    <location>
        <begin position="280"/>
        <end position="294"/>
    </location>
</feature>
<dbReference type="Pfam" id="PF02535">
    <property type="entry name" value="Zip"/>
    <property type="match status" value="1"/>
</dbReference>
<name>A0A812WM86_SYMPI</name>
<gene>
    <name evidence="7" type="ORF">SPIL2461_LOCUS19176</name>
</gene>
<dbReference type="InterPro" id="IPR003689">
    <property type="entry name" value="ZIP"/>
</dbReference>
<evidence type="ECO:0000256" key="3">
    <source>
        <dbReference type="ARBA" id="ARBA00022989"/>
    </source>
</evidence>
<evidence type="ECO:0000256" key="4">
    <source>
        <dbReference type="ARBA" id="ARBA00023136"/>
    </source>
</evidence>
<evidence type="ECO:0000256" key="6">
    <source>
        <dbReference type="SAM" id="Phobius"/>
    </source>
</evidence>
<organism evidence="7 8">
    <name type="scientific">Symbiodinium pilosum</name>
    <name type="common">Dinoflagellate</name>
    <dbReference type="NCBI Taxonomy" id="2952"/>
    <lineage>
        <taxon>Eukaryota</taxon>
        <taxon>Sar</taxon>
        <taxon>Alveolata</taxon>
        <taxon>Dinophyceae</taxon>
        <taxon>Suessiales</taxon>
        <taxon>Symbiodiniaceae</taxon>
        <taxon>Symbiodinium</taxon>
    </lineage>
</organism>
<comment type="subcellular location">
    <subcellularLocation>
        <location evidence="1">Membrane</location>
        <topology evidence="1">Multi-pass membrane protein</topology>
    </subcellularLocation>
</comment>
<evidence type="ECO:0000256" key="1">
    <source>
        <dbReference type="ARBA" id="ARBA00004141"/>
    </source>
</evidence>
<reference evidence="7" key="1">
    <citation type="submission" date="2021-02" db="EMBL/GenBank/DDBJ databases">
        <authorList>
            <person name="Dougan E. K."/>
            <person name="Rhodes N."/>
            <person name="Thang M."/>
            <person name="Chan C."/>
        </authorList>
    </citation>
    <scope>NUCLEOTIDE SEQUENCE</scope>
</reference>
<protein>
    <submittedName>
        <fullName evidence="7">Uncharacterized protein</fullName>
    </submittedName>
</protein>
<comment type="caution">
    <text evidence="7">The sequence shown here is derived from an EMBL/GenBank/DDBJ whole genome shotgun (WGS) entry which is preliminary data.</text>
</comment>
<feature type="transmembrane region" description="Helical" evidence="6">
    <location>
        <begin position="6"/>
        <end position="28"/>
    </location>
</feature>